<keyword evidence="1" id="KW-0175">Coiled coil</keyword>
<evidence type="ECO:0000313" key="4">
    <source>
        <dbReference type="Proteomes" id="UP000634206"/>
    </source>
</evidence>
<evidence type="ECO:0000256" key="2">
    <source>
        <dbReference type="SAM" id="SignalP"/>
    </source>
</evidence>
<gene>
    <name evidence="3" type="ORF">JIN83_14245</name>
</gene>
<name>A0AAE2SDD5_9BACT</name>
<dbReference type="RefSeq" id="WP_309490745.1">
    <property type="nucleotide sequence ID" value="NZ_JAENIG010000010.1"/>
</dbReference>
<dbReference type="EMBL" id="JAENIG010000010">
    <property type="protein sequence ID" value="MBK1856130.1"/>
    <property type="molecule type" value="Genomic_DNA"/>
</dbReference>
<sequence>MSVNAHITSALAGVLLLGAGVPCQAQAGHGAGAGDKDRQIRLLERQLDKVKNQNLVLSRDLAVSKKREAELSKSVNELRLRFAALGNNLLNGGEDAILEAVKNAEVLDKRNSATEKAVHNLMANLREYLRTAITADPAARVRLETSIRELDAALGLRQKPRPQIAQGNLQQAKIISIDAESGLLVINAGENQSVRRGMTFAILRGNRKVAEAIVAETRKDFSGVLPTELENPKDQIRAGDIASIQTEQR</sequence>
<accession>A0AAE2SDD5</accession>
<protein>
    <submittedName>
        <fullName evidence="3">Uncharacterized protein</fullName>
    </submittedName>
</protein>
<feature type="coiled-coil region" evidence="1">
    <location>
        <begin position="33"/>
        <end position="60"/>
    </location>
</feature>
<comment type="caution">
    <text evidence="3">The sequence shown here is derived from an EMBL/GenBank/DDBJ whole genome shotgun (WGS) entry which is preliminary data.</text>
</comment>
<reference evidence="3" key="1">
    <citation type="submission" date="2021-01" db="EMBL/GenBank/DDBJ databases">
        <title>Modified the classification status of verrucomicrobia.</title>
        <authorList>
            <person name="Feng X."/>
        </authorList>
    </citation>
    <scope>NUCLEOTIDE SEQUENCE</scope>
    <source>
        <strain evidence="3">5K15</strain>
    </source>
</reference>
<organism evidence="3 4">
    <name type="scientific">Oceaniferula flava</name>
    <dbReference type="NCBI Taxonomy" id="2800421"/>
    <lineage>
        <taxon>Bacteria</taxon>
        <taxon>Pseudomonadati</taxon>
        <taxon>Verrucomicrobiota</taxon>
        <taxon>Verrucomicrobiia</taxon>
        <taxon>Verrucomicrobiales</taxon>
        <taxon>Verrucomicrobiaceae</taxon>
        <taxon>Oceaniferula</taxon>
    </lineage>
</organism>
<feature type="chain" id="PRO_5042176345" evidence="2">
    <location>
        <begin position="28"/>
        <end position="249"/>
    </location>
</feature>
<proteinExistence type="predicted"/>
<dbReference type="AlphaFoldDB" id="A0AAE2SDD5"/>
<keyword evidence="4" id="KW-1185">Reference proteome</keyword>
<feature type="signal peptide" evidence="2">
    <location>
        <begin position="1"/>
        <end position="27"/>
    </location>
</feature>
<keyword evidence="2" id="KW-0732">Signal</keyword>
<evidence type="ECO:0000256" key="1">
    <source>
        <dbReference type="SAM" id="Coils"/>
    </source>
</evidence>
<evidence type="ECO:0000313" key="3">
    <source>
        <dbReference type="EMBL" id="MBK1856130.1"/>
    </source>
</evidence>
<dbReference type="Proteomes" id="UP000634206">
    <property type="component" value="Unassembled WGS sequence"/>
</dbReference>